<organism evidence="4 5">
    <name type="scientific">Artemisia annua</name>
    <name type="common">Sweet wormwood</name>
    <dbReference type="NCBI Taxonomy" id="35608"/>
    <lineage>
        <taxon>Eukaryota</taxon>
        <taxon>Viridiplantae</taxon>
        <taxon>Streptophyta</taxon>
        <taxon>Embryophyta</taxon>
        <taxon>Tracheophyta</taxon>
        <taxon>Spermatophyta</taxon>
        <taxon>Magnoliopsida</taxon>
        <taxon>eudicotyledons</taxon>
        <taxon>Gunneridae</taxon>
        <taxon>Pentapetalae</taxon>
        <taxon>asterids</taxon>
        <taxon>campanulids</taxon>
        <taxon>Asterales</taxon>
        <taxon>Asteraceae</taxon>
        <taxon>Asteroideae</taxon>
        <taxon>Anthemideae</taxon>
        <taxon>Artemisiinae</taxon>
        <taxon>Artemisia</taxon>
    </lineage>
</organism>
<dbReference type="InterPro" id="IPR036396">
    <property type="entry name" value="Cyt_P450_sf"/>
</dbReference>
<dbReference type="Pfam" id="PF00067">
    <property type="entry name" value="p450"/>
    <property type="match status" value="2"/>
</dbReference>
<dbReference type="InterPro" id="IPR002401">
    <property type="entry name" value="Cyt_P450_E_grp-I"/>
</dbReference>
<dbReference type="GO" id="GO:0016705">
    <property type="term" value="F:oxidoreductase activity, acting on paired donors, with incorporation or reduction of molecular oxygen"/>
    <property type="evidence" value="ECO:0007669"/>
    <property type="project" value="InterPro"/>
</dbReference>
<keyword evidence="3" id="KW-0812">Transmembrane</keyword>
<dbReference type="PROSITE" id="PS00086">
    <property type="entry name" value="CYTOCHROME_P450"/>
    <property type="match status" value="1"/>
</dbReference>
<evidence type="ECO:0000313" key="5">
    <source>
        <dbReference type="Proteomes" id="UP000245207"/>
    </source>
</evidence>
<dbReference type="GO" id="GO:0020037">
    <property type="term" value="F:heme binding"/>
    <property type="evidence" value="ECO:0007669"/>
    <property type="project" value="InterPro"/>
</dbReference>
<keyword evidence="3" id="KW-1133">Transmembrane helix</keyword>
<proteinExistence type="inferred from homology"/>
<name>A0A2U1NVN7_ARTAN</name>
<keyword evidence="5" id="KW-1185">Reference proteome</keyword>
<feature type="transmembrane region" description="Helical" evidence="3">
    <location>
        <begin position="9"/>
        <end position="27"/>
    </location>
</feature>
<dbReference type="InterPro" id="IPR001128">
    <property type="entry name" value="Cyt_P450"/>
</dbReference>
<dbReference type="EMBL" id="PKPP01002113">
    <property type="protein sequence ID" value="PWA77544.1"/>
    <property type="molecule type" value="Genomic_DNA"/>
</dbReference>
<gene>
    <name evidence="4" type="ORF">CTI12_AA223100</name>
</gene>
<dbReference type="Gene3D" id="1.10.630.10">
    <property type="entry name" value="Cytochrome P450"/>
    <property type="match status" value="2"/>
</dbReference>
<evidence type="ECO:0000313" key="4">
    <source>
        <dbReference type="EMBL" id="PWA77544.1"/>
    </source>
</evidence>
<dbReference type="SUPFAM" id="SSF48264">
    <property type="entry name" value="Cytochrome P450"/>
    <property type="match status" value="2"/>
</dbReference>
<dbReference type="GO" id="GO:0005506">
    <property type="term" value="F:iron ion binding"/>
    <property type="evidence" value="ECO:0007669"/>
    <property type="project" value="InterPro"/>
</dbReference>
<evidence type="ECO:0000256" key="3">
    <source>
        <dbReference type="SAM" id="Phobius"/>
    </source>
</evidence>
<reference evidence="4 5" key="1">
    <citation type="journal article" date="2018" name="Mol. Plant">
        <title>The genome of Artemisia annua provides insight into the evolution of Asteraceae family and artemisinin biosynthesis.</title>
        <authorList>
            <person name="Shen Q."/>
            <person name="Zhang L."/>
            <person name="Liao Z."/>
            <person name="Wang S."/>
            <person name="Yan T."/>
            <person name="Shi P."/>
            <person name="Liu M."/>
            <person name="Fu X."/>
            <person name="Pan Q."/>
            <person name="Wang Y."/>
            <person name="Lv Z."/>
            <person name="Lu X."/>
            <person name="Zhang F."/>
            <person name="Jiang W."/>
            <person name="Ma Y."/>
            <person name="Chen M."/>
            <person name="Hao X."/>
            <person name="Li L."/>
            <person name="Tang Y."/>
            <person name="Lv G."/>
            <person name="Zhou Y."/>
            <person name="Sun X."/>
            <person name="Brodelius P.E."/>
            <person name="Rose J.K.C."/>
            <person name="Tang K."/>
        </authorList>
    </citation>
    <scope>NUCLEOTIDE SEQUENCE [LARGE SCALE GENOMIC DNA]</scope>
    <source>
        <strain evidence="5">cv. Huhao1</strain>
        <tissue evidence="4">Leaf</tissue>
    </source>
</reference>
<keyword evidence="2" id="KW-0349">Heme</keyword>
<keyword evidence="3" id="KW-0472">Membrane</keyword>
<dbReference type="PRINTS" id="PR00463">
    <property type="entry name" value="EP450I"/>
</dbReference>
<dbReference type="InterPro" id="IPR017972">
    <property type="entry name" value="Cyt_P450_CS"/>
</dbReference>
<accession>A0A2U1NVN7</accession>
<dbReference type="STRING" id="35608.A0A2U1NVN7"/>
<comment type="similarity">
    <text evidence="2">Belongs to the cytochrome P450 family.</text>
</comment>
<dbReference type="AlphaFoldDB" id="A0A2U1NVN7"/>
<comment type="caution">
    <text evidence="4">The sequence shown here is derived from an EMBL/GenBank/DDBJ whole genome shotgun (WGS) entry which is preliminary data.</text>
</comment>
<evidence type="ECO:0000256" key="2">
    <source>
        <dbReference type="RuleBase" id="RU000461"/>
    </source>
</evidence>
<dbReference type="PANTHER" id="PTHR47951:SF7">
    <property type="entry name" value="FLAVONOID 3',5'-HYDROXYLASE-LIKE ISOFORM X1"/>
    <property type="match status" value="1"/>
</dbReference>
<dbReference type="OrthoDB" id="2789670at2759"/>
<keyword evidence="2" id="KW-0503">Monooxygenase</keyword>
<sequence>MAQLNNDEITVAVVVVTLSVVILAMIWSKILSSSLKGAPPLPPGPRSLPIVGYLPFLSHELHKQFTNMAHTYGPIFKFKAGSKLHIVISTPELVKEVVRDQDENFSNRNATIAASTFSYGSQDVIWSDNNLKWRSVRKIFVQQVLSNENLQACSSFRRDEVRKTINNVFSRIGTTIDISEVSFSTEAHVITGMVWENASVDSHLVAQLQMVVSKVVELLGKPNMSDFFPSLARLDLQSVERDMKRELQRFDRIINMFIDGRIKANSKESKEALQHEGKKDFLQILLELKDQKDAKTSLSMTQIKALLLNTNVMKRLSSGNFSENFIFSNIGHNLLVPSDNCSLKKGFLTNLTRAQGPKRCKNLAKHDPDKGTSLGNNLKFFPFGSGRRLCPGYALAEKMQMYILASLFHSFDWTLPKGEEHDLSEKFGITLKKRKPLMAVPSQRLSDVSLYM</sequence>
<dbReference type="PANTHER" id="PTHR47951">
    <property type="entry name" value="OS08G0547900 PROTEIN"/>
    <property type="match status" value="1"/>
</dbReference>
<keyword evidence="2" id="KW-0408">Iron</keyword>
<keyword evidence="1 2" id="KW-0560">Oxidoreductase</keyword>
<dbReference type="GO" id="GO:0004497">
    <property type="term" value="F:monooxygenase activity"/>
    <property type="evidence" value="ECO:0007669"/>
    <property type="project" value="UniProtKB-KW"/>
</dbReference>
<keyword evidence="2" id="KW-0479">Metal-binding</keyword>
<evidence type="ECO:0000256" key="1">
    <source>
        <dbReference type="ARBA" id="ARBA00023002"/>
    </source>
</evidence>
<protein>
    <submittedName>
        <fullName evidence="4">Cytochrome P450</fullName>
    </submittedName>
</protein>
<dbReference type="Proteomes" id="UP000245207">
    <property type="component" value="Unassembled WGS sequence"/>
</dbReference>